<sequence>MRKVSKRRQKAERRKVYARPGPAFRQLDLLATVEQQERARVAARDDEGERSNRLRGYGAHSRPRV</sequence>
<dbReference type="EMBL" id="LS398110">
    <property type="protein sequence ID" value="SPP97641.1"/>
    <property type="molecule type" value="Genomic_DNA"/>
</dbReference>
<feature type="compositionally biased region" description="Basic and acidic residues" evidence="1">
    <location>
        <begin position="40"/>
        <end position="52"/>
    </location>
</feature>
<dbReference type="AlphaFoldDB" id="A0A2U3Q887"/>
<accession>A0A2U3Q887</accession>
<reference evidence="2 3" key="1">
    <citation type="submission" date="2018-03" db="EMBL/GenBank/DDBJ databases">
        <authorList>
            <person name="Gully D."/>
        </authorList>
    </citation>
    <scope>NUCLEOTIDE SEQUENCE [LARGE SCALE GENOMIC DNA]</scope>
    <source>
        <strain evidence="2">ORS3257</strain>
    </source>
</reference>
<evidence type="ECO:0000256" key="1">
    <source>
        <dbReference type="SAM" id="MobiDB-lite"/>
    </source>
</evidence>
<gene>
    <name evidence="2" type="ORF">BRAD3257_6752</name>
</gene>
<feature type="region of interest" description="Disordered" evidence="1">
    <location>
        <begin position="40"/>
        <end position="65"/>
    </location>
</feature>
<name>A0A2U3Q887_9BRAD</name>
<organism evidence="2 3">
    <name type="scientific">Bradyrhizobium vignae</name>
    <dbReference type="NCBI Taxonomy" id="1549949"/>
    <lineage>
        <taxon>Bacteria</taxon>
        <taxon>Pseudomonadati</taxon>
        <taxon>Pseudomonadota</taxon>
        <taxon>Alphaproteobacteria</taxon>
        <taxon>Hyphomicrobiales</taxon>
        <taxon>Nitrobacteraceae</taxon>
        <taxon>Bradyrhizobium</taxon>
    </lineage>
</organism>
<evidence type="ECO:0000313" key="3">
    <source>
        <dbReference type="Proteomes" id="UP000246085"/>
    </source>
</evidence>
<proteinExistence type="predicted"/>
<protein>
    <submittedName>
        <fullName evidence="2">Uncharacterized protein</fullName>
    </submittedName>
</protein>
<dbReference type="Proteomes" id="UP000246085">
    <property type="component" value="Chromosome BRAD3257"/>
</dbReference>
<dbReference type="KEGG" id="bvz:BRAD3257_6752"/>
<evidence type="ECO:0000313" key="2">
    <source>
        <dbReference type="EMBL" id="SPP97641.1"/>
    </source>
</evidence>